<evidence type="ECO:0000256" key="1">
    <source>
        <dbReference type="SAM" id="MobiDB-lite"/>
    </source>
</evidence>
<dbReference type="STRING" id="905079.L1JRU6"/>
<name>L1JRU6_GUITC</name>
<dbReference type="Proteomes" id="UP000011087">
    <property type="component" value="Unassembled WGS sequence"/>
</dbReference>
<dbReference type="HOGENOM" id="CLU_463419_0_0_1"/>
<feature type="compositionally biased region" description="Basic and acidic residues" evidence="1">
    <location>
        <begin position="113"/>
        <end position="122"/>
    </location>
</feature>
<feature type="region of interest" description="Disordered" evidence="1">
    <location>
        <begin position="1"/>
        <end position="34"/>
    </location>
</feature>
<dbReference type="AlphaFoldDB" id="L1JRU6"/>
<organism evidence="3">
    <name type="scientific">Guillardia theta (strain CCMP2712)</name>
    <name type="common">Cryptophyte</name>
    <dbReference type="NCBI Taxonomy" id="905079"/>
    <lineage>
        <taxon>Eukaryota</taxon>
        <taxon>Cryptophyceae</taxon>
        <taxon>Pyrenomonadales</taxon>
        <taxon>Geminigeraceae</taxon>
        <taxon>Guillardia</taxon>
    </lineage>
</organism>
<sequence length="589" mass="67196">MRAMDDAVGRTGKDKIQEGGDHGRRDPTAAREANMDGRDELGIIFDEQHFHCREAVTHLDPGIAPLFDYEPLFSKQIDPQPFCSISDDLFKCHDHMALSDHSMNFVQEVMAEGESKQEDLTRELPSLSRPPTMEDQSPPQPAFQPSIDEKQEGLQKTEAVEELPTFSPCNEQLEDLKSYLECLDSVGRTYGAVKVKLPQGWRHKHMKSDLSRLNTLKFHCESKTLRYKQLPGCDLVVAGDVELRSFLELQDSLRSIRTHKEDGEKTIKATADTFSLLHAPSHENLFAPVAEHAESYPCVLSLGSEITASGWSQTEHETMVCCVHVGGSRTAYVVPPAHREDLSQLSDRMRAEVRSKHGKLNEKDELLIDPEELAKNGIPVRRATLGPDEVIIHWKDASHLFVDEGFICNETDWIPVLYQFLDCKSLITICDLTSKSAEVRSRLSPLESDNSSCKLLDDAEDANQPEWAVRRRRKRVLTHQGTKSILSAPVELKNKNCHYCEHAPKRCSNFTCLSPNCDQKFCDKCCKLHLHNPTHFKSQDDADRLDWRCPVCTRKCCCTMETCHQDHIHCKRYRRRMKNMLQAFDYYFQ</sequence>
<dbReference type="RefSeq" id="XP_005837885.1">
    <property type="nucleotide sequence ID" value="XM_005837828.1"/>
</dbReference>
<evidence type="ECO:0000259" key="2">
    <source>
        <dbReference type="PROSITE" id="PS51183"/>
    </source>
</evidence>
<evidence type="ECO:0000313" key="3">
    <source>
        <dbReference type="EMBL" id="EKX50905.1"/>
    </source>
</evidence>
<dbReference type="Gene3D" id="2.60.120.650">
    <property type="entry name" value="Cupin"/>
    <property type="match status" value="2"/>
</dbReference>
<reference evidence="4" key="3">
    <citation type="submission" date="2016-03" db="UniProtKB">
        <authorList>
            <consortium name="EnsemblProtists"/>
        </authorList>
    </citation>
    <scope>IDENTIFICATION</scope>
</reference>
<feature type="region of interest" description="Disordered" evidence="1">
    <location>
        <begin position="112"/>
        <end position="153"/>
    </location>
</feature>
<dbReference type="PaxDb" id="55529-EKX50905"/>
<evidence type="ECO:0000313" key="4">
    <source>
        <dbReference type="EnsemblProtists" id="EKX50905"/>
    </source>
</evidence>
<dbReference type="GO" id="GO:0032454">
    <property type="term" value="F:histone H3K9 demethylase activity"/>
    <property type="evidence" value="ECO:0007669"/>
    <property type="project" value="TreeGrafter"/>
</dbReference>
<dbReference type="GO" id="GO:0010468">
    <property type="term" value="P:regulation of gene expression"/>
    <property type="evidence" value="ECO:0007669"/>
    <property type="project" value="TreeGrafter"/>
</dbReference>
<dbReference type="PROSITE" id="PS51183">
    <property type="entry name" value="JMJN"/>
    <property type="match status" value="1"/>
</dbReference>
<dbReference type="GeneID" id="17307583"/>
<evidence type="ECO:0000313" key="5">
    <source>
        <dbReference type="Proteomes" id="UP000011087"/>
    </source>
</evidence>
<feature type="domain" description="JmjN" evidence="2">
    <location>
        <begin position="163"/>
        <end position="204"/>
    </location>
</feature>
<reference evidence="3 5" key="1">
    <citation type="journal article" date="2012" name="Nature">
        <title>Algal genomes reveal evolutionary mosaicism and the fate of nucleomorphs.</title>
        <authorList>
            <consortium name="DOE Joint Genome Institute"/>
            <person name="Curtis B.A."/>
            <person name="Tanifuji G."/>
            <person name="Burki F."/>
            <person name="Gruber A."/>
            <person name="Irimia M."/>
            <person name="Maruyama S."/>
            <person name="Arias M.C."/>
            <person name="Ball S.G."/>
            <person name="Gile G.H."/>
            <person name="Hirakawa Y."/>
            <person name="Hopkins J.F."/>
            <person name="Kuo A."/>
            <person name="Rensing S.A."/>
            <person name="Schmutz J."/>
            <person name="Symeonidi A."/>
            <person name="Elias M."/>
            <person name="Eveleigh R.J."/>
            <person name="Herman E.K."/>
            <person name="Klute M.J."/>
            <person name="Nakayama T."/>
            <person name="Obornik M."/>
            <person name="Reyes-Prieto A."/>
            <person name="Armbrust E.V."/>
            <person name="Aves S.J."/>
            <person name="Beiko R.G."/>
            <person name="Coutinho P."/>
            <person name="Dacks J.B."/>
            <person name="Durnford D.G."/>
            <person name="Fast N.M."/>
            <person name="Green B.R."/>
            <person name="Grisdale C.J."/>
            <person name="Hempel F."/>
            <person name="Henrissat B."/>
            <person name="Hoppner M.P."/>
            <person name="Ishida K."/>
            <person name="Kim E."/>
            <person name="Koreny L."/>
            <person name="Kroth P.G."/>
            <person name="Liu Y."/>
            <person name="Malik S.B."/>
            <person name="Maier U.G."/>
            <person name="McRose D."/>
            <person name="Mock T."/>
            <person name="Neilson J.A."/>
            <person name="Onodera N.T."/>
            <person name="Poole A.M."/>
            <person name="Pritham E.J."/>
            <person name="Richards T.A."/>
            <person name="Rocap G."/>
            <person name="Roy S.W."/>
            <person name="Sarai C."/>
            <person name="Schaack S."/>
            <person name="Shirato S."/>
            <person name="Slamovits C.H."/>
            <person name="Spencer D.F."/>
            <person name="Suzuki S."/>
            <person name="Worden A.Z."/>
            <person name="Zauner S."/>
            <person name="Barry K."/>
            <person name="Bell C."/>
            <person name="Bharti A.K."/>
            <person name="Crow J.A."/>
            <person name="Grimwood J."/>
            <person name="Kramer R."/>
            <person name="Lindquist E."/>
            <person name="Lucas S."/>
            <person name="Salamov A."/>
            <person name="McFadden G.I."/>
            <person name="Lane C.E."/>
            <person name="Keeling P.J."/>
            <person name="Gray M.W."/>
            <person name="Grigoriev I.V."/>
            <person name="Archibald J.M."/>
        </authorList>
    </citation>
    <scope>NUCLEOTIDE SEQUENCE</scope>
    <source>
        <strain evidence="3 5">CCMP2712</strain>
    </source>
</reference>
<dbReference type="GO" id="GO:0000785">
    <property type="term" value="C:chromatin"/>
    <property type="evidence" value="ECO:0007669"/>
    <property type="project" value="TreeGrafter"/>
</dbReference>
<protein>
    <recommendedName>
        <fullName evidence="2">JmjN domain-containing protein</fullName>
    </recommendedName>
</protein>
<dbReference type="GO" id="GO:0051864">
    <property type="term" value="F:histone H3K36 demethylase activity"/>
    <property type="evidence" value="ECO:0007669"/>
    <property type="project" value="TreeGrafter"/>
</dbReference>
<dbReference type="Pfam" id="PF02373">
    <property type="entry name" value="JmjC"/>
    <property type="match status" value="1"/>
</dbReference>
<dbReference type="InterPro" id="IPR003349">
    <property type="entry name" value="JmjN"/>
</dbReference>
<dbReference type="GO" id="GO:0005634">
    <property type="term" value="C:nucleus"/>
    <property type="evidence" value="ECO:0007669"/>
    <property type="project" value="TreeGrafter"/>
</dbReference>
<dbReference type="KEGG" id="gtt:GUITHDRAFT_103489"/>
<keyword evidence="5" id="KW-1185">Reference proteome</keyword>
<dbReference type="PANTHER" id="PTHR10694">
    <property type="entry name" value="LYSINE-SPECIFIC DEMETHYLASE"/>
    <property type="match status" value="1"/>
</dbReference>
<dbReference type="InterPro" id="IPR003347">
    <property type="entry name" value="JmjC_dom"/>
</dbReference>
<gene>
    <name evidence="3" type="ORF">GUITHDRAFT_103489</name>
</gene>
<proteinExistence type="predicted"/>
<accession>L1JRU6</accession>
<dbReference type="OrthoDB" id="298344at2759"/>
<dbReference type="EMBL" id="JH992977">
    <property type="protein sequence ID" value="EKX50905.1"/>
    <property type="molecule type" value="Genomic_DNA"/>
</dbReference>
<dbReference type="EnsemblProtists" id="EKX50905">
    <property type="protein sequence ID" value="EKX50905"/>
    <property type="gene ID" value="GUITHDRAFT_103489"/>
</dbReference>
<dbReference type="PANTHER" id="PTHR10694:SF7">
    <property type="entry name" value="[HISTONE H3]-TRIMETHYL-L-LYSINE(9) DEMETHYLASE"/>
    <property type="match status" value="1"/>
</dbReference>
<reference evidence="5" key="2">
    <citation type="submission" date="2012-11" db="EMBL/GenBank/DDBJ databases">
        <authorList>
            <person name="Kuo A."/>
            <person name="Curtis B.A."/>
            <person name="Tanifuji G."/>
            <person name="Burki F."/>
            <person name="Gruber A."/>
            <person name="Irimia M."/>
            <person name="Maruyama S."/>
            <person name="Arias M.C."/>
            <person name="Ball S.G."/>
            <person name="Gile G.H."/>
            <person name="Hirakawa Y."/>
            <person name="Hopkins J.F."/>
            <person name="Rensing S.A."/>
            <person name="Schmutz J."/>
            <person name="Symeonidi A."/>
            <person name="Elias M."/>
            <person name="Eveleigh R.J."/>
            <person name="Herman E.K."/>
            <person name="Klute M.J."/>
            <person name="Nakayama T."/>
            <person name="Obornik M."/>
            <person name="Reyes-Prieto A."/>
            <person name="Armbrust E.V."/>
            <person name="Aves S.J."/>
            <person name="Beiko R.G."/>
            <person name="Coutinho P."/>
            <person name="Dacks J.B."/>
            <person name="Durnford D.G."/>
            <person name="Fast N.M."/>
            <person name="Green B.R."/>
            <person name="Grisdale C."/>
            <person name="Hempe F."/>
            <person name="Henrissat B."/>
            <person name="Hoppner M.P."/>
            <person name="Ishida K.-I."/>
            <person name="Kim E."/>
            <person name="Koreny L."/>
            <person name="Kroth P.G."/>
            <person name="Liu Y."/>
            <person name="Malik S.-B."/>
            <person name="Maier U.G."/>
            <person name="McRose D."/>
            <person name="Mock T."/>
            <person name="Neilson J.A."/>
            <person name="Onodera N.T."/>
            <person name="Poole A.M."/>
            <person name="Pritham E.J."/>
            <person name="Richards T.A."/>
            <person name="Rocap G."/>
            <person name="Roy S.W."/>
            <person name="Sarai C."/>
            <person name="Schaack S."/>
            <person name="Shirato S."/>
            <person name="Slamovits C.H."/>
            <person name="Spencer D.F."/>
            <person name="Suzuki S."/>
            <person name="Worden A.Z."/>
            <person name="Zauner S."/>
            <person name="Barry K."/>
            <person name="Bell C."/>
            <person name="Bharti A.K."/>
            <person name="Crow J.A."/>
            <person name="Grimwood J."/>
            <person name="Kramer R."/>
            <person name="Lindquist E."/>
            <person name="Lucas S."/>
            <person name="Salamov A."/>
            <person name="McFadden G.I."/>
            <person name="Lane C.E."/>
            <person name="Keeling P.J."/>
            <person name="Gray M.W."/>
            <person name="Grigoriev I.V."/>
            <person name="Archibald J.M."/>
        </authorList>
    </citation>
    <scope>NUCLEOTIDE SEQUENCE</scope>
    <source>
        <strain evidence="5">CCMP2712</strain>
    </source>
</reference>